<evidence type="ECO:0000313" key="4">
    <source>
        <dbReference type="Proteomes" id="UP001225378"/>
    </source>
</evidence>
<evidence type="ECO:0000256" key="1">
    <source>
        <dbReference type="ARBA" id="ARBA00023231"/>
    </source>
</evidence>
<keyword evidence="4" id="KW-1185">Reference proteome</keyword>
<name>A0AAU7NWA1_9GAMM</name>
<reference evidence="3 4" key="1">
    <citation type="journal article" date="2024" name="Microbiology">
        <title>Methylomarinum rosea sp. nov., a novel halophilic methanotrophic bacterium from the hypersaline Lake Elton.</title>
        <authorList>
            <person name="Suleimanov R.Z."/>
            <person name="Oshkin I.Y."/>
            <person name="Danilova O.V."/>
            <person name="Suzina N.E."/>
            <person name="Dedysh S.N."/>
        </authorList>
    </citation>
    <scope>NUCLEOTIDE SEQUENCE [LARGE SCALE GENOMIC DNA]</scope>
    <source>
        <strain evidence="3 4">Ch1-1</strain>
    </source>
</reference>
<gene>
    <name evidence="3" type="ORF">Q9L42_003660</name>
</gene>
<dbReference type="Pfam" id="PF02579">
    <property type="entry name" value="Nitro_FeMo-Co"/>
    <property type="match status" value="1"/>
</dbReference>
<dbReference type="KEGG" id="mech:Q9L42_003660"/>
<dbReference type="CDD" id="cd00562">
    <property type="entry name" value="NifX_NifB"/>
    <property type="match status" value="1"/>
</dbReference>
<dbReference type="InterPro" id="IPR003731">
    <property type="entry name" value="Di-Nase_FeMo-co_biosynth"/>
</dbReference>
<dbReference type="EMBL" id="CP157743">
    <property type="protein sequence ID" value="XBS21230.1"/>
    <property type="molecule type" value="Genomic_DNA"/>
</dbReference>
<dbReference type="RefSeq" id="WP_305909784.1">
    <property type="nucleotide sequence ID" value="NZ_CP157743.1"/>
</dbReference>
<feature type="domain" description="Dinitrogenase iron-molybdenum cofactor biosynthesis" evidence="2">
    <location>
        <begin position="11"/>
        <end position="100"/>
    </location>
</feature>
<keyword evidence="1" id="KW-0535">Nitrogen fixation</keyword>
<dbReference type="SUPFAM" id="SSF53146">
    <property type="entry name" value="Nitrogenase accessory factor-like"/>
    <property type="match status" value="1"/>
</dbReference>
<protein>
    <submittedName>
        <fullName evidence="3">NifB/NifX family molybdenum-iron cluster-binding protein</fullName>
    </submittedName>
</protein>
<evidence type="ECO:0000313" key="3">
    <source>
        <dbReference type="EMBL" id="XBS21230.1"/>
    </source>
</evidence>
<dbReference type="InterPro" id="IPR036105">
    <property type="entry name" value="DiNase_FeMo-co_biosyn_sf"/>
</dbReference>
<dbReference type="Proteomes" id="UP001225378">
    <property type="component" value="Chromosome"/>
</dbReference>
<proteinExistence type="predicted"/>
<dbReference type="PANTHER" id="PTHR33937">
    <property type="entry name" value="IRON-MOLYBDENUM PROTEIN-RELATED-RELATED"/>
    <property type="match status" value="1"/>
</dbReference>
<organism evidence="3 4">
    <name type="scientific">Methylomarinum roseum</name>
    <dbReference type="NCBI Taxonomy" id="3067653"/>
    <lineage>
        <taxon>Bacteria</taxon>
        <taxon>Pseudomonadati</taxon>
        <taxon>Pseudomonadota</taxon>
        <taxon>Gammaproteobacteria</taxon>
        <taxon>Methylococcales</taxon>
        <taxon>Methylococcaceae</taxon>
        <taxon>Methylomarinum</taxon>
    </lineage>
</organism>
<sequence length="119" mass="13211">MKIAVASQNKREITGHTGHCRKFWIYTIENAEVTEKSLLELDKAHCFHDLSPNDASPLDGVDLLIAGGMGEGLARRIEARNIKPFTTSEKSPDKAVALYLKGLLKQEPLQTQRHKAKSS</sequence>
<dbReference type="AlphaFoldDB" id="A0AAU7NWA1"/>
<dbReference type="InterPro" id="IPR051840">
    <property type="entry name" value="NifX/NifY_domain"/>
</dbReference>
<dbReference type="PANTHER" id="PTHR33937:SF2">
    <property type="entry name" value="DINITROGENASE IRON-MOLYBDENUM COFACTOR BIOSYNTHESIS DOMAIN-CONTAINING PROTEIN"/>
    <property type="match status" value="1"/>
</dbReference>
<evidence type="ECO:0000259" key="2">
    <source>
        <dbReference type="Pfam" id="PF02579"/>
    </source>
</evidence>
<dbReference type="Gene3D" id="3.30.420.130">
    <property type="entry name" value="Dinitrogenase iron-molybdenum cofactor biosynthesis domain"/>
    <property type="match status" value="1"/>
</dbReference>
<accession>A0AAU7NWA1</accession>